<keyword evidence="8" id="KW-1185">Reference proteome</keyword>
<dbReference type="PANTHER" id="PTHR43133">
    <property type="entry name" value="RNA POLYMERASE ECF-TYPE SIGMA FACTO"/>
    <property type="match status" value="1"/>
</dbReference>
<keyword evidence="2" id="KW-0805">Transcription regulation</keyword>
<dbReference type="InterPro" id="IPR036388">
    <property type="entry name" value="WH-like_DNA-bd_sf"/>
</dbReference>
<dbReference type="GO" id="GO:0003677">
    <property type="term" value="F:DNA binding"/>
    <property type="evidence" value="ECO:0007669"/>
    <property type="project" value="InterPro"/>
</dbReference>
<dbReference type="EMBL" id="VOXD01000021">
    <property type="protein sequence ID" value="TXF88622.1"/>
    <property type="molecule type" value="Genomic_DNA"/>
</dbReference>
<dbReference type="InterPro" id="IPR039425">
    <property type="entry name" value="RNA_pol_sigma-70-like"/>
</dbReference>
<dbReference type="GO" id="GO:0006352">
    <property type="term" value="P:DNA-templated transcription initiation"/>
    <property type="evidence" value="ECO:0007669"/>
    <property type="project" value="InterPro"/>
</dbReference>
<dbReference type="AlphaFoldDB" id="A0A5C7FEH9"/>
<dbReference type="Pfam" id="PF08281">
    <property type="entry name" value="Sigma70_r4_2"/>
    <property type="match status" value="1"/>
</dbReference>
<dbReference type="NCBIfam" id="TIGR02937">
    <property type="entry name" value="sigma70-ECF"/>
    <property type="match status" value="1"/>
</dbReference>
<proteinExistence type="inferred from homology"/>
<evidence type="ECO:0000256" key="2">
    <source>
        <dbReference type="ARBA" id="ARBA00023015"/>
    </source>
</evidence>
<evidence type="ECO:0000259" key="5">
    <source>
        <dbReference type="Pfam" id="PF04542"/>
    </source>
</evidence>
<dbReference type="Proteomes" id="UP000321907">
    <property type="component" value="Unassembled WGS sequence"/>
</dbReference>
<evidence type="ECO:0000256" key="1">
    <source>
        <dbReference type="ARBA" id="ARBA00010641"/>
    </source>
</evidence>
<dbReference type="GO" id="GO:0016987">
    <property type="term" value="F:sigma factor activity"/>
    <property type="evidence" value="ECO:0007669"/>
    <property type="project" value="UniProtKB-KW"/>
</dbReference>
<accession>A0A5C7FEH9</accession>
<gene>
    <name evidence="7" type="ORF">FUA23_14240</name>
</gene>
<evidence type="ECO:0000313" key="7">
    <source>
        <dbReference type="EMBL" id="TXF88622.1"/>
    </source>
</evidence>
<dbReference type="PANTHER" id="PTHR43133:SF25">
    <property type="entry name" value="RNA POLYMERASE SIGMA FACTOR RFAY-RELATED"/>
    <property type="match status" value="1"/>
</dbReference>
<dbReference type="InterPro" id="IPR014284">
    <property type="entry name" value="RNA_pol_sigma-70_dom"/>
</dbReference>
<sequence length="167" mass="19587">MTDQQFNNYVSETKTVFTSVALRFTSDWQDAQDLLQETLLKVYRSRDTFEEGTNFKNWGLMIMRNTFINEYRKRKVRGNLLRPVELTGMAEKDQVSLNDSGEQRLFANEIISAIDSLDKLYSVPFSMFYQGYEYQEIAVHLALPIGTVKSRIFTARVKLKERLRQYA</sequence>
<evidence type="ECO:0000256" key="3">
    <source>
        <dbReference type="ARBA" id="ARBA00023082"/>
    </source>
</evidence>
<dbReference type="OrthoDB" id="9803470at2"/>
<dbReference type="InterPro" id="IPR007627">
    <property type="entry name" value="RNA_pol_sigma70_r2"/>
</dbReference>
<keyword evidence="4" id="KW-0804">Transcription</keyword>
<evidence type="ECO:0000313" key="8">
    <source>
        <dbReference type="Proteomes" id="UP000321907"/>
    </source>
</evidence>
<dbReference type="SUPFAM" id="SSF88659">
    <property type="entry name" value="Sigma3 and sigma4 domains of RNA polymerase sigma factors"/>
    <property type="match status" value="1"/>
</dbReference>
<dbReference type="InterPro" id="IPR013249">
    <property type="entry name" value="RNA_pol_sigma70_r4_t2"/>
</dbReference>
<dbReference type="Pfam" id="PF04542">
    <property type="entry name" value="Sigma70_r2"/>
    <property type="match status" value="1"/>
</dbReference>
<evidence type="ECO:0000259" key="6">
    <source>
        <dbReference type="Pfam" id="PF08281"/>
    </source>
</evidence>
<dbReference type="Gene3D" id="1.10.10.10">
    <property type="entry name" value="Winged helix-like DNA-binding domain superfamily/Winged helix DNA-binding domain"/>
    <property type="match status" value="1"/>
</dbReference>
<dbReference type="InterPro" id="IPR013324">
    <property type="entry name" value="RNA_pol_sigma_r3/r4-like"/>
</dbReference>
<dbReference type="Gene3D" id="1.10.1740.10">
    <property type="match status" value="1"/>
</dbReference>
<name>A0A5C7FEH9_9BACT</name>
<keyword evidence="3" id="KW-0731">Sigma factor</keyword>
<evidence type="ECO:0000256" key="4">
    <source>
        <dbReference type="ARBA" id="ARBA00023163"/>
    </source>
</evidence>
<feature type="domain" description="RNA polymerase sigma-70 region 2" evidence="5">
    <location>
        <begin position="18"/>
        <end position="75"/>
    </location>
</feature>
<dbReference type="InterPro" id="IPR013325">
    <property type="entry name" value="RNA_pol_sigma_r2"/>
</dbReference>
<comment type="similarity">
    <text evidence="1">Belongs to the sigma-70 factor family. ECF subfamily.</text>
</comment>
<reference evidence="7 8" key="1">
    <citation type="submission" date="2019-08" db="EMBL/GenBank/DDBJ databases">
        <title>Lewinella sp. strain SSH13 Genome sequencing and assembly.</title>
        <authorList>
            <person name="Kim I."/>
        </authorList>
    </citation>
    <scope>NUCLEOTIDE SEQUENCE [LARGE SCALE GENOMIC DNA]</scope>
    <source>
        <strain evidence="7 8">SSH13</strain>
    </source>
</reference>
<comment type="caution">
    <text evidence="7">The sequence shown here is derived from an EMBL/GenBank/DDBJ whole genome shotgun (WGS) entry which is preliminary data.</text>
</comment>
<dbReference type="SUPFAM" id="SSF88946">
    <property type="entry name" value="Sigma2 domain of RNA polymerase sigma factors"/>
    <property type="match status" value="1"/>
</dbReference>
<dbReference type="RefSeq" id="WP_147931422.1">
    <property type="nucleotide sequence ID" value="NZ_VOXD01000021.1"/>
</dbReference>
<organism evidence="7 8">
    <name type="scientific">Neolewinella aurantiaca</name>
    <dbReference type="NCBI Taxonomy" id="2602767"/>
    <lineage>
        <taxon>Bacteria</taxon>
        <taxon>Pseudomonadati</taxon>
        <taxon>Bacteroidota</taxon>
        <taxon>Saprospiria</taxon>
        <taxon>Saprospirales</taxon>
        <taxon>Lewinellaceae</taxon>
        <taxon>Neolewinella</taxon>
    </lineage>
</organism>
<feature type="domain" description="RNA polymerase sigma factor 70 region 4 type 2" evidence="6">
    <location>
        <begin position="108"/>
        <end position="159"/>
    </location>
</feature>
<protein>
    <submittedName>
        <fullName evidence="7">Sigma-70 family RNA polymerase sigma factor</fullName>
    </submittedName>
</protein>